<keyword evidence="2" id="KW-0813">Transport</keyword>
<dbReference type="GO" id="GO:0016020">
    <property type="term" value="C:membrane"/>
    <property type="evidence" value="ECO:0007669"/>
    <property type="project" value="UniProtKB-SubCell"/>
</dbReference>
<organism evidence="9">
    <name type="scientific">Enterobius vermicularis</name>
    <name type="common">Human pinworm</name>
    <dbReference type="NCBI Taxonomy" id="51028"/>
    <lineage>
        <taxon>Eukaryota</taxon>
        <taxon>Metazoa</taxon>
        <taxon>Ecdysozoa</taxon>
        <taxon>Nematoda</taxon>
        <taxon>Chromadorea</taxon>
        <taxon>Rhabditida</taxon>
        <taxon>Spirurina</taxon>
        <taxon>Oxyuridomorpha</taxon>
        <taxon>Oxyuroidea</taxon>
        <taxon>Oxyuridae</taxon>
        <taxon>Enterobius</taxon>
    </lineage>
</organism>
<feature type="transmembrane region" description="Helical" evidence="6">
    <location>
        <begin position="342"/>
        <end position="363"/>
    </location>
</feature>
<feature type="transmembrane region" description="Helical" evidence="6">
    <location>
        <begin position="313"/>
        <end position="336"/>
    </location>
</feature>
<name>A0A0N4UUE5_ENTVE</name>
<reference evidence="9" key="1">
    <citation type="submission" date="2017-02" db="UniProtKB">
        <authorList>
            <consortium name="WormBaseParasite"/>
        </authorList>
    </citation>
    <scope>IDENTIFICATION</scope>
</reference>
<keyword evidence="8" id="KW-1185">Reference proteome</keyword>
<feature type="transmembrane region" description="Helical" evidence="6">
    <location>
        <begin position="92"/>
        <end position="111"/>
    </location>
</feature>
<evidence type="ECO:0000256" key="4">
    <source>
        <dbReference type="ARBA" id="ARBA00022989"/>
    </source>
</evidence>
<evidence type="ECO:0000256" key="2">
    <source>
        <dbReference type="ARBA" id="ARBA00022448"/>
    </source>
</evidence>
<dbReference type="EMBL" id="UXUI01007133">
    <property type="protein sequence ID" value="VDD85570.1"/>
    <property type="molecule type" value="Genomic_DNA"/>
</dbReference>
<dbReference type="WBParaSite" id="EVEC_0000100501-mRNA-1">
    <property type="protein sequence ID" value="EVEC_0000100501-mRNA-1"/>
    <property type="gene ID" value="EVEC_0000100501"/>
</dbReference>
<dbReference type="Proteomes" id="UP000274131">
    <property type="component" value="Unassembled WGS sequence"/>
</dbReference>
<feature type="transmembrane region" description="Helical" evidence="6">
    <location>
        <begin position="149"/>
        <end position="170"/>
    </location>
</feature>
<reference evidence="7 8" key="2">
    <citation type="submission" date="2018-10" db="EMBL/GenBank/DDBJ databases">
        <authorList>
            <consortium name="Pathogen Informatics"/>
        </authorList>
    </citation>
    <scope>NUCLEOTIDE SEQUENCE [LARGE SCALE GENOMIC DNA]</scope>
</reference>
<feature type="transmembrane region" description="Helical" evidence="6">
    <location>
        <begin position="20"/>
        <end position="39"/>
    </location>
</feature>
<comment type="subcellular location">
    <subcellularLocation>
        <location evidence="1">Membrane</location>
        <topology evidence="1">Multi-pass membrane protein</topology>
    </subcellularLocation>
</comment>
<evidence type="ECO:0000313" key="8">
    <source>
        <dbReference type="Proteomes" id="UP000274131"/>
    </source>
</evidence>
<dbReference type="Gene3D" id="1.20.1250.20">
    <property type="entry name" value="MFS general substrate transporter like domains"/>
    <property type="match status" value="1"/>
</dbReference>
<gene>
    <name evidence="7" type="ORF">EVEC_LOCUS713</name>
</gene>
<evidence type="ECO:0000256" key="5">
    <source>
        <dbReference type="ARBA" id="ARBA00023136"/>
    </source>
</evidence>
<dbReference type="AlphaFoldDB" id="A0A0N4UUE5"/>
<accession>A0A0N4UUE5</accession>
<feature type="transmembrane region" description="Helical" evidence="6">
    <location>
        <begin position="375"/>
        <end position="391"/>
    </location>
</feature>
<dbReference type="GO" id="GO:0022857">
    <property type="term" value="F:transmembrane transporter activity"/>
    <property type="evidence" value="ECO:0007669"/>
    <property type="project" value="InterPro"/>
</dbReference>
<dbReference type="STRING" id="51028.A0A0N4UUE5"/>
<keyword evidence="3 6" id="KW-0812">Transmembrane</keyword>
<dbReference type="Pfam" id="PF07690">
    <property type="entry name" value="MFS_1"/>
    <property type="match status" value="1"/>
</dbReference>
<dbReference type="InterPro" id="IPR036259">
    <property type="entry name" value="MFS_trans_sf"/>
</dbReference>
<evidence type="ECO:0000256" key="3">
    <source>
        <dbReference type="ARBA" id="ARBA00022692"/>
    </source>
</evidence>
<dbReference type="InterPro" id="IPR011701">
    <property type="entry name" value="MFS"/>
</dbReference>
<evidence type="ECO:0000313" key="7">
    <source>
        <dbReference type="EMBL" id="VDD85570.1"/>
    </source>
</evidence>
<protein>
    <submittedName>
        <fullName evidence="9">MFS domain-containing protein</fullName>
    </submittedName>
</protein>
<dbReference type="SUPFAM" id="SSF103473">
    <property type="entry name" value="MFS general substrate transporter"/>
    <property type="match status" value="1"/>
</dbReference>
<dbReference type="PANTHER" id="PTHR43385">
    <property type="entry name" value="RIBOFLAVIN TRANSPORTER RIBJ"/>
    <property type="match status" value="1"/>
</dbReference>
<dbReference type="PANTHER" id="PTHR43385:SF1">
    <property type="entry name" value="RIBOFLAVIN TRANSPORTER RIBJ"/>
    <property type="match status" value="1"/>
</dbReference>
<feature type="transmembrane region" description="Helical" evidence="6">
    <location>
        <begin position="117"/>
        <end position="137"/>
    </location>
</feature>
<evidence type="ECO:0000256" key="1">
    <source>
        <dbReference type="ARBA" id="ARBA00004141"/>
    </source>
</evidence>
<sequence length="401" mass="44153">MPPDFAALCLTKFPPLARVIIVLCGAVIIHLTIGTYHTYGNMLPYIASYMRNFTDSSITLEQLVWVPNFQGCFPFSMVIGGILSTIFGPRKAAFFGCAIMTTGVFLASWAITVSLGAFLLTYGVMFGFGQGIAYVTAVNTAINWAPNNVGIISGIVAAGFGLSSSIFAPIQTLIINPENYKATTSGYFTQKELVVRVPSVFSNLAVYYGVMQIIGLIVMCDPPNEVCRSLYQFPLSNNYNCTKKLFENQTAATDTNHGKSDTDGEEFSVNTLSMLKSSTFYYLFAALFCCSFYGNMYYNLYKTYGETFIDDDLFMAYAFSSGSIINAFSRIFWGFLADRTNFQLNAMFVCLAATHALFITASVKCFGSKNKSINYGYLILSTVSLPVFFSSNCLCNCYKVC</sequence>
<dbReference type="InterPro" id="IPR052983">
    <property type="entry name" value="MFS_Riboflavin_Transporter"/>
</dbReference>
<feature type="transmembrane region" description="Helical" evidence="6">
    <location>
        <begin position="280"/>
        <end position="301"/>
    </location>
</feature>
<evidence type="ECO:0000313" key="9">
    <source>
        <dbReference type="WBParaSite" id="EVEC_0000100501-mRNA-1"/>
    </source>
</evidence>
<dbReference type="OrthoDB" id="410267at2759"/>
<keyword evidence="4 6" id="KW-1133">Transmembrane helix</keyword>
<evidence type="ECO:0000256" key="6">
    <source>
        <dbReference type="SAM" id="Phobius"/>
    </source>
</evidence>
<proteinExistence type="predicted"/>
<keyword evidence="5 6" id="KW-0472">Membrane</keyword>